<reference evidence="5" key="2">
    <citation type="journal article" date="2023" name="BMC Genomics">
        <title>Pest status, molecular evolution, and epigenetic factors derived from the genome assembly of Frankliniella fusca, a thysanopteran phytovirus vector.</title>
        <authorList>
            <person name="Catto M.A."/>
            <person name="Labadie P.E."/>
            <person name="Jacobson A.L."/>
            <person name="Kennedy G.G."/>
            <person name="Srinivasan R."/>
            <person name="Hunt B.G."/>
        </authorList>
    </citation>
    <scope>NUCLEOTIDE SEQUENCE</scope>
    <source>
        <strain evidence="5">PL_HMW_Pooled</strain>
    </source>
</reference>
<dbReference type="InterPro" id="IPR004210">
    <property type="entry name" value="BESS_motif"/>
</dbReference>
<feature type="non-terminal residue" evidence="5">
    <location>
        <position position="1"/>
    </location>
</feature>
<dbReference type="SMART" id="SM00595">
    <property type="entry name" value="MADF"/>
    <property type="match status" value="1"/>
</dbReference>
<proteinExistence type="predicted"/>
<sequence>DTCAGRITGTTTSLQNDCFQVDDDGAPEAAGAGAEASLALHTAAPTSLGGKVAVAPPRKKMQLARMKDDPITNMAFVASVKRHPVLYDYTLPGHSSREVQDEAWHRVAVECSDTVGNCKERWKNLRASLCRHLRQQQQQAGHGQGLRPKKPYYLAEHMEFVVPFTKTRPASNVSSNSLLDSGFDPMDYMDEVKQEVVDDEPRPATSADGDGSVEDDALVQNSLGSSWADHGDGPAVLQVLDGSLAPPRKRKRDPLESYADEADLNFLKSLLPDMALMSARQKNSFKMAVLTAIEKIVYTAPSDCEAEGRQATPQASQSDTS</sequence>
<dbReference type="PANTHER" id="PTHR12243">
    <property type="entry name" value="MADF DOMAIN TRANSCRIPTION FACTOR"/>
    <property type="match status" value="1"/>
</dbReference>
<reference evidence="5" key="1">
    <citation type="submission" date="2021-07" db="EMBL/GenBank/DDBJ databases">
        <authorList>
            <person name="Catto M.A."/>
            <person name="Jacobson A."/>
            <person name="Kennedy G."/>
            <person name="Labadie P."/>
            <person name="Hunt B.G."/>
            <person name="Srinivasan R."/>
        </authorList>
    </citation>
    <scope>NUCLEOTIDE SEQUENCE</scope>
    <source>
        <strain evidence="5">PL_HMW_Pooled</strain>
        <tissue evidence="5">Head</tissue>
    </source>
</reference>
<keyword evidence="1" id="KW-0539">Nucleus</keyword>
<feature type="compositionally biased region" description="Polar residues" evidence="2">
    <location>
        <begin position="311"/>
        <end position="321"/>
    </location>
</feature>
<organism evidence="5 6">
    <name type="scientific">Frankliniella fusca</name>
    <dbReference type="NCBI Taxonomy" id="407009"/>
    <lineage>
        <taxon>Eukaryota</taxon>
        <taxon>Metazoa</taxon>
        <taxon>Ecdysozoa</taxon>
        <taxon>Arthropoda</taxon>
        <taxon>Hexapoda</taxon>
        <taxon>Insecta</taxon>
        <taxon>Pterygota</taxon>
        <taxon>Neoptera</taxon>
        <taxon>Paraneoptera</taxon>
        <taxon>Thysanoptera</taxon>
        <taxon>Terebrantia</taxon>
        <taxon>Thripoidea</taxon>
        <taxon>Thripidae</taxon>
        <taxon>Frankliniella</taxon>
    </lineage>
</organism>
<dbReference type="InterPro" id="IPR039353">
    <property type="entry name" value="TF_Adf1"/>
</dbReference>
<dbReference type="Pfam" id="PF02944">
    <property type="entry name" value="BESS"/>
    <property type="match status" value="1"/>
</dbReference>
<evidence type="ECO:0000256" key="1">
    <source>
        <dbReference type="PROSITE-ProRule" id="PRU00371"/>
    </source>
</evidence>
<gene>
    <name evidence="5" type="ORF">KUF71_024895</name>
</gene>
<feature type="region of interest" description="Disordered" evidence="2">
    <location>
        <begin position="196"/>
        <end position="215"/>
    </location>
</feature>
<feature type="domain" description="MADF" evidence="3">
    <location>
        <begin position="75"/>
        <end position="166"/>
    </location>
</feature>
<dbReference type="EMBL" id="JAHWGI010001416">
    <property type="protein sequence ID" value="KAK3930983.1"/>
    <property type="molecule type" value="Genomic_DNA"/>
</dbReference>
<dbReference type="PANTHER" id="PTHR12243:SF60">
    <property type="entry name" value="SI:CH211-15D5.12-RELATED"/>
    <property type="match status" value="1"/>
</dbReference>
<keyword evidence="6" id="KW-1185">Reference proteome</keyword>
<evidence type="ECO:0000256" key="2">
    <source>
        <dbReference type="SAM" id="MobiDB-lite"/>
    </source>
</evidence>
<dbReference type="Proteomes" id="UP001219518">
    <property type="component" value="Unassembled WGS sequence"/>
</dbReference>
<evidence type="ECO:0000259" key="4">
    <source>
        <dbReference type="PROSITE" id="PS51031"/>
    </source>
</evidence>
<comment type="subcellular location">
    <subcellularLocation>
        <location evidence="1">Nucleus</location>
    </subcellularLocation>
</comment>
<accession>A0AAE1I0M2</accession>
<dbReference type="PROSITE" id="PS51031">
    <property type="entry name" value="BESS"/>
    <property type="match status" value="1"/>
</dbReference>
<dbReference type="InterPro" id="IPR006578">
    <property type="entry name" value="MADF-dom"/>
</dbReference>
<protein>
    <submittedName>
        <fullName evidence="5">Transcription factor Adf-1</fullName>
    </submittedName>
</protein>
<dbReference type="PROSITE" id="PS51029">
    <property type="entry name" value="MADF"/>
    <property type="match status" value="1"/>
</dbReference>
<name>A0AAE1I0M2_9NEOP</name>
<feature type="region of interest" description="Disordered" evidence="2">
    <location>
        <begin position="301"/>
        <end position="321"/>
    </location>
</feature>
<evidence type="ECO:0000313" key="6">
    <source>
        <dbReference type="Proteomes" id="UP001219518"/>
    </source>
</evidence>
<dbReference type="GO" id="GO:0003677">
    <property type="term" value="F:DNA binding"/>
    <property type="evidence" value="ECO:0007669"/>
    <property type="project" value="InterPro"/>
</dbReference>
<evidence type="ECO:0000313" key="5">
    <source>
        <dbReference type="EMBL" id="KAK3930983.1"/>
    </source>
</evidence>
<dbReference type="Pfam" id="PF10545">
    <property type="entry name" value="MADF_DNA_bdg"/>
    <property type="match status" value="1"/>
</dbReference>
<evidence type="ECO:0000259" key="3">
    <source>
        <dbReference type="PROSITE" id="PS51029"/>
    </source>
</evidence>
<dbReference type="AlphaFoldDB" id="A0AAE1I0M2"/>
<dbReference type="GO" id="GO:0005667">
    <property type="term" value="C:transcription regulator complex"/>
    <property type="evidence" value="ECO:0007669"/>
    <property type="project" value="TreeGrafter"/>
</dbReference>
<feature type="domain" description="BESS" evidence="4">
    <location>
        <begin position="260"/>
        <end position="299"/>
    </location>
</feature>
<dbReference type="GO" id="GO:0006357">
    <property type="term" value="P:regulation of transcription by RNA polymerase II"/>
    <property type="evidence" value="ECO:0007669"/>
    <property type="project" value="TreeGrafter"/>
</dbReference>
<dbReference type="GO" id="GO:0005634">
    <property type="term" value="C:nucleus"/>
    <property type="evidence" value="ECO:0007669"/>
    <property type="project" value="UniProtKB-SubCell"/>
</dbReference>
<comment type="caution">
    <text evidence="5">The sequence shown here is derived from an EMBL/GenBank/DDBJ whole genome shotgun (WGS) entry which is preliminary data.</text>
</comment>